<dbReference type="InterPro" id="IPR036922">
    <property type="entry name" value="Rieske_2Fe-2S_sf"/>
</dbReference>
<sequence>MTPRDGACVSLWQDSVTPFRPVNQPDRNLIYDVAIAGGGITGLTTALLLQQSGKSCILLEAETLGFGTSGGTTAHINTFLDTPYSTIHKNFGEDNAQLVANAAKEAIELISRNIRDHHIECGFEYKPAYVFAETEEEEKELRKIHEATIGAGVDMEAVTEIPVPFGFKSAFRINGQAQFHPLDYLLALAKAFEDAGGIIIQHCRVLDVQNDTPLDIETDAGNYKAVAIVFATHIPVGINLLHLRCIPYRSYAMAVTLENDAAYPEALVYDSQDPYHYYRTQLVDGKKYMIAGGYDHRTAEEENTENRFRQLEAYLRTHFAVEEVHYRWSSQYFEPADGLPYIGHLPGHPGNIYVATGFGGNGMTYSAVAALLLKSMILGETSPYQSLFNPNRIKPVAGFLNFIKHNADVAVHLAGSLWSATRIATLSELAPGEGKVVKYDDHKIALYKDEAGVLHAVHAACTHMKCSVTWNTAERSWDCPCHGARFSAAGKVLTGPANIPLEPIQLNP</sequence>
<dbReference type="EMBL" id="FUWH01000005">
    <property type="protein sequence ID" value="SJZ87814.1"/>
    <property type="molecule type" value="Genomic_DNA"/>
</dbReference>
<evidence type="ECO:0000313" key="7">
    <source>
        <dbReference type="EMBL" id="SJZ87814.1"/>
    </source>
</evidence>
<gene>
    <name evidence="7" type="ORF">SAMN04488132_105211</name>
</gene>
<dbReference type="PANTHER" id="PTHR13847:SF274">
    <property type="entry name" value="RIESKE 2FE-2S IRON-SULFUR PROTEIN YHFW-RELATED"/>
    <property type="match status" value="1"/>
</dbReference>
<keyword evidence="8" id="KW-1185">Reference proteome</keyword>
<evidence type="ECO:0000256" key="3">
    <source>
        <dbReference type="ARBA" id="ARBA00023004"/>
    </source>
</evidence>
<reference evidence="7 8" key="1">
    <citation type="submission" date="2017-02" db="EMBL/GenBank/DDBJ databases">
        <authorList>
            <person name="Peterson S.W."/>
        </authorList>
    </citation>
    <scope>NUCLEOTIDE SEQUENCE [LARGE SCALE GENOMIC DNA]</scope>
    <source>
        <strain evidence="7 8">DSM 22335</strain>
    </source>
</reference>
<dbReference type="InterPro" id="IPR005805">
    <property type="entry name" value="Rieske_Fe-S_prot_C"/>
</dbReference>
<organism evidence="7 8">
    <name type="scientific">Sediminibacterium ginsengisoli</name>
    <dbReference type="NCBI Taxonomy" id="413434"/>
    <lineage>
        <taxon>Bacteria</taxon>
        <taxon>Pseudomonadati</taxon>
        <taxon>Bacteroidota</taxon>
        <taxon>Chitinophagia</taxon>
        <taxon>Chitinophagales</taxon>
        <taxon>Chitinophagaceae</taxon>
        <taxon>Sediminibacterium</taxon>
    </lineage>
</organism>
<dbReference type="SUPFAM" id="SSF50022">
    <property type="entry name" value="ISP domain"/>
    <property type="match status" value="1"/>
</dbReference>
<dbReference type="Gene3D" id="3.30.9.10">
    <property type="entry name" value="D-Amino Acid Oxidase, subunit A, domain 2"/>
    <property type="match status" value="1"/>
</dbReference>
<evidence type="ECO:0000256" key="4">
    <source>
        <dbReference type="ARBA" id="ARBA00023014"/>
    </source>
</evidence>
<dbReference type="SUPFAM" id="SSF51905">
    <property type="entry name" value="FAD/NAD(P)-binding domain"/>
    <property type="match status" value="1"/>
</dbReference>
<proteinExistence type="predicted"/>
<dbReference type="PROSITE" id="PS51296">
    <property type="entry name" value="RIESKE"/>
    <property type="match status" value="1"/>
</dbReference>
<keyword evidence="2" id="KW-0479">Metal-binding</keyword>
<accession>A0A1T4P8K0</accession>
<dbReference type="InterPro" id="IPR017941">
    <property type="entry name" value="Rieske_2Fe-2S"/>
</dbReference>
<dbReference type="Pfam" id="PF01266">
    <property type="entry name" value="DAO"/>
    <property type="match status" value="1"/>
</dbReference>
<dbReference type="GO" id="GO:0016020">
    <property type="term" value="C:membrane"/>
    <property type="evidence" value="ECO:0007669"/>
    <property type="project" value="InterPro"/>
</dbReference>
<evidence type="ECO:0000256" key="5">
    <source>
        <dbReference type="ARBA" id="ARBA00023157"/>
    </source>
</evidence>
<dbReference type="CDD" id="cd03477">
    <property type="entry name" value="Rieske_YhfW_C"/>
    <property type="match status" value="1"/>
</dbReference>
<evidence type="ECO:0000256" key="1">
    <source>
        <dbReference type="ARBA" id="ARBA00022714"/>
    </source>
</evidence>
<keyword evidence="3" id="KW-0408">Iron</keyword>
<evidence type="ECO:0000256" key="2">
    <source>
        <dbReference type="ARBA" id="ARBA00022723"/>
    </source>
</evidence>
<dbReference type="GO" id="GO:0005737">
    <property type="term" value="C:cytoplasm"/>
    <property type="evidence" value="ECO:0007669"/>
    <property type="project" value="TreeGrafter"/>
</dbReference>
<dbReference type="PANTHER" id="PTHR13847">
    <property type="entry name" value="SARCOSINE DEHYDROGENASE-RELATED"/>
    <property type="match status" value="1"/>
</dbReference>
<dbReference type="PRINTS" id="PR00162">
    <property type="entry name" value="RIESKE"/>
</dbReference>
<evidence type="ECO:0000259" key="6">
    <source>
        <dbReference type="PROSITE" id="PS51296"/>
    </source>
</evidence>
<feature type="domain" description="Rieske" evidence="6">
    <location>
        <begin position="421"/>
        <end position="508"/>
    </location>
</feature>
<dbReference type="AlphaFoldDB" id="A0A1T4P8K0"/>
<dbReference type="FunFam" id="2.102.10.10:FF:000014">
    <property type="entry name" value="Oxidoreductase, FAD dependent"/>
    <property type="match status" value="1"/>
</dbReference>
<dbReference type="GO" id="GO:0051537">
    <property type="term" value="F:2 iron, 2 sulfur cluster binding"/>
    <property type="evidence" value="ECO:0007669"/>
    <property type="project" value="UniProtKB-KW"/>
</dbReference>
<keyword evidence="4" id="KW-0411">Iron-sulfur</keyword>
<evidence type="ECO:0000313" key="8">
    <source>
        <dbReference type="Proteomes" id="UP000190888"/>
    </source>
</evidence>
<dbReference type="Gene3D" id="3.50.50.60">
    <property type="entry name" value="FAD/NAD(P)-binding domain"/>
    <property type="match status" value="1"/>
</dbReference>
<dbReference type="GO" id="GO:0046872">
    <property type="term" value="F:metal ion binding"/>
    <property type="evidence" value="ECO:0007669"/>
    <property type="project" value="UniProtKB-KW"/>
</dbReference>
<dbReference type="Gene3D" id="2.102.10.10">
    <property type="entry name" value="Rieske [2Fe-2S] iron-sulphur domain"/>
    <property type="match status" value="1"/>
</dbReference>
<keyword evidence="5" id="KW-1015">Disulfide bond</keyword>
<dbReference type="OrthoDB" id="9767869at2"/>
<keyword evidence="1" id="KW-0001">2Fe-2S</keyword>
<dbReference type="InterPro" id="IPR036188">
    <property type="entry name" value="FAD/NAD-bd_sf"/>
</dbReference>
<dbReference type="Pfam" id="PF00355">
    <property type="entry name" value="Rieske"/>
    <property type="match status" value="1"/>
</dbReference>
<dbReference type="RefSeq" id="WP_078831531.1">
    <property type="nucleotide sequence ID" value="NZ_FUWH01000005.1"/>
</dbReference>
<dbReference type="Proteomes" id="UP000190888">
    <property type="component" value="Unassembled WGS sequence"/>
</dbReference>
<dbReference type="STRING" id="413434.SAMN04488132_105211"/>
<dbReference type="InterPro" id="IPR006076">
    <property type="entry name" value="FAD-dep_OxRdtase"/>
</dbReference>
<name>A0A1T4P8K0_9BACT</name>
<dbReference type="InterPro" id="IPR038010">
    <property type="entry name" value="YhfW_C"/>
</dbReference>
<protein>
    <recommendedName>
        <fullName evidence="6">Rieske domain-containing protein</fullName>
    </recommendedName>
</protein>